<sequence>MSESVDDLPNEVPSDNLAKSDNEITDEKENNKKDEVDGKSDDCIAGGSKGDSIPNNGDLNESVQTENDTTLDESCVYMTDVMKEQEQEELEAMVVLGGSDENNCTYSKGYIKRQAIYSCLTCCKESKEDPEKRAGICLACSLTCHENHELVELYTKRNFRCDCGGAKMRSVRCLLEPIKFGVSEENKYNQNFSGVYCICKRPYPDPEDNVVDEMIQCVICEDWYHGRHLNTKVVKDFNEMICGGCVSEHEFLKSYLQFSISGKKEPNTDSIDITSTVTEEEPSSKRIKLDTDCVCPTQEEYPSNAAIFWADAWREKLCKCPTCLEMYKTQKVEFLIDPEDPVQKYEEIGIQRNRGSTSEEREMEALSSLDRTQQVEMITEYNKFKNRLKEFLHAFAVNKQTVTEEDVNRFFEMMKSEKAEKQGLPYFCR</sequence>
<dbReference type="GO" id="GO:0008270">
    <property type="term" value="F:zinc ion binding"/>
    <property type="evidence" value="ECO:0007669"/>
    <property type="project" value="UniProtKB-KW"/>
</dbReference>
<dbReference type="AlphaFoldDB" id="A0A336K2S6"/>
<dbReference type="InterPro" id="IPR011011">
    <property type="entry name" value="Znf_FYVE_PHD"/>
</dbReference>
<dbReference type="CDD" id="cd15542">
    <property type="entry name" value="PHD_UBR7"/>
    <property type="match status" value="1"/>
</dbReference>
<dbReference type="PANTHER" id="PTHR13513:SF9">
    <property type="entry name" value="E3 UBIQUITIN-PROTEIN LIGASE UBR7-RELATED"/>
    <property type="match status" value="1"/>
</dbReference>
<evidence type="ECO:0000256" key="3">
    <source>
        <dbReference type="ARBA" id="ARBA00022833"/>
    </source>
</evidence>
<gene>
    <name evidence="7" type="primary">CSON015183</name>
</gene>
<dbReference type="SMART" id="SM00396">
    <property type="entry name" value="ZnF_UBR1"/>
    <property type="match status" value="1"/>
</dbReference>
<keyword evidence="2" id="KW-0863">Zinc-finger</keyword>
<dbReference type="CDD" id="cd19677">
    <property type="entry name" value="UBR-box_UBR7"/>
    <property type="match status" value="1"/>
</dbReference>
<accession>A0A336K2S6</accession>
<feature type="zinc finger region" description="UBR-type" evidence="4">
    <location>
        <begin position="102"/>
        <end position="178"/>
    </location>
</feature>
<proteinExistence type="predicted"/>
<organism evidence="7">
    <name type="scientific">Culicoides sonorensis</name>
    <name type="common">Biting midge</name>
    <dbReference type="NCBI Taxonomy" id="179676"/>
    <lineage>
        <taxon>Eukaryota</taxon>
        <taxon>Metazoa</taxon>
        <taxon>Ecdysozoa</taxon>
        <taxon>Arthropoda</taxon>
        <taxon>Hexapoda</taxon>
        <taxon>Insecta</taxon>
        <taxon>Pterygota</taxon>
        <taxon>Neoptera</taxon>
        <taxon>Endopterygota</taxon>
        <taxon>Diptera</taxon>
        <taxon>Nematocera</taxon>
        <taxon>Chironomoidea</taxon>
        <taxon>Ceratopogonidae</taxon>
        <taxon>Ceratopogoninae</taxon>
        <taxon>Culicoides</taxon>
        <taxon>Monoculicoides</taxon>
    </lineage>
</organism>
<feature type="compositionally biased region" description="Polar residues" evidence="5">
    <location>
        <begin position="53"/>
        <end position="65"/>
    </location>
</feature>
<feature type="region of interest" description="Disordered" evidence="5">
    <location>
        <begin position="1"/>
        <end position="65"/>
    </location>
</feature>
<keyword evidence="3" id="KW-0862">Zinc</keyword>
<dbReference type="PANTHER" id="PTHR13513">
    <property type="entry name" value="E3 UBIQUITIN-PROTEIN LIGASE UBR7"/>
    <property type="match status" value="1"/>
</dbReference>
<evidence type="ECO:0000256" key="1">
    <source>
        <dbReference type="ARBA" id="ARBA00022723"/>
    </source>
</evidence>
<evidence type="ECO:0000313" key="7">
    <source>
        <dbReference type="EMBL" id="SSW99256.1"/>
    </source>
</evidence>
<dbReference type="EMBL" id="UFQT01000093">
    <property type="protein sequence ID" value="SSX19636.1"/>
    <property type="molecule type" value="Genomic_DNA"/>
</dbReference>
<dbReference type="GO" id="GO:0061630">
    <property type="term" value="F:ubiquitin protein ligase activity"/>
    <property type="evidence" value="ECO:0007669"/>
    <property type="project" value="InterPro"/>
</dbReference>
<evidence type="ECO:0000256" key="2">
    <source>
        <dbReference type="ARBA" id="ARBA00022771"/>
    </source>
</evidence>
<dbReference type="VEuPathDB" id="VectorBase:CSON015183"/>
<dbReference type="GO" id="GO:0005737">
    <property type="term" value="C:cytoplasm"/>
    <property type="evidence" value="ECO:0007669"/>
    <property type="project" value="TreeGrafter"/>
</dbReference>
<dbReference type="InterPro" id="IPR003126">
    <property type="entry name" value="Znf_UBR"/>
</dbReference>
<dbReference type="Pfam" id="PF02207">
    <property type="entry name" value="zf-UBR"/>
    <property type="match status" value="1"/>
</dbReference>
<dbReference type="PROSITE" id="PS51157">
    <property type="entry name" value="ZF_UBR"/>
    <property type="match status" value="1"/>
</dbReference>
<dbReference type="EMBL" id="UFQS01000093">
    <property type="protein sequence ID" value="SSW99256.1"/>
    <property type="molecule type" value="Genomic_DNA"/>
</dbReference>
<keyword evidence="1" id="KW-0479">Metal-binding</keyword>
<evidence type="ECO:0000256" key="4">
    <source>
        <dbReference type="PROSITE-ProRule" id="PRU00508"/>
    </source>
</evidence>
<name>A0A336K2S6_CULSO</name>
<evidence type="ECO:0000256" key="5">
    <source>
        <dbReference type="SAM" id="MobiDB-lite"/>
    </source>
</evidence>
<evidence type="ECO:0000313" key="8">
    <source>
        <dbReference type="EMBL" id="SSX19636.1"/>
    </source>
</evidence>
<feature type="domain" description="UBR-type" evidence="6">
    <location>
        <begin position="102"/>
        <end position="178"/>
    </location>
</feature>
<evidence type="ECO:0000259" key="6">
    <source>
        <dbReference type="PROSITE" id="PS51157"/>
    </source>
</evidence>
<dbReference type="InterPro" id="IPR040204">
    <property type="entry name" value="UBR7"/>
</dbReference>
<dbReference type="InterPro" id="IPR013083">
    <property type="entry name" value="Znf_RING/FYVE/PHD"/>
</dbReference>
<dbReference type="Gene3D" id="3.30.40.10">
    <property type="entry name" value="Zinc/RING finger domain, C3HC4 (zinc finger)"/>
    <property type="match status" value="1"/>
</dbReference>
<feature type="compositionally biased region" description="Basic and acidic residues" evidence="5">
    <location>
        <begin position="18"/>
        <end position="42"/>
    </location>
</feature>
<dbReference type="OMA" id="CHAAHEI"/>
<protein>
    <submittedName>
        <fullName evidence="7">CSON015183 protein</fullName>
    </submittedName>
</protein>
<reference evidence="8" key="2">
    <citation type="submission" date="2018-07" db="EMBL/GenBank/DDBJ databases">
        <authorList>
            <person name="Quirk P.G."/>
            <person name="Krulwich T.A."/>
        </authorList>
    </citation>
    <scope>NUCLEOTIDE SEQUENCE</scope>
</reference>
<reference evidence="7" key="1">
    <citation type="submission" date="2018-04" db="EMBL/GenBank/DDBJ databases">
        <authorList>
            <person name="Go L.Y."/>
            <person name="Mitchell J.A."/>
        </authorList>
    </citation>
    <scope>NUCLEOTIDE SEQUENCE</scope>
    <source>
        <tissue evidence="7">Whole organism</tissue>
    </source>
</reference>
<dbReference type="InterPro" id="IPR047506">
    <property type="entry name" value="UBR7-like_UBR-box"/>
</dbReference>
<dbReference type="SUPFAM" id="SSF57903">
    <property type="entry name" value="FYVE/PHD zinc finger"/>
    <property type="match status" value="1"/>
</dbReference>